<evidence type="ECO:0000313" key="1">
    <source>
        <dbReference type="EMBL" id="RAQ28736.1"/>
    </source>
</evidence>
<dbReference type="CDD" id="cd14791">
    <property type="entry name" value="GH36"/>
    <property type="match status" value="1"/>
</dbReference>
<gene>
    <name evidence="1" type="ORF">DPQ25_08050</name>
</gene>
<dbReference type="Pfam" id="PF02065">
    <property type="entry name" value="Melibiase"/>
    <property type="match status" value="1"/>
</dbReference>
<dbReference type="GO" id="GO:0016052">
    <property type="term" value="P:carbohydrate catabolic process"/>
    <property type="evidence" value="ECO:0007669"/>
    <property type="project" value="InterPro"/>
</dbReference>
<reference evidence="1 2" key="1">
    <citation type="submission" date="2018-06" db="EMBL/GenBank/DDBJ databases">
        <title>Noncontiguous genome sequence of Ruminococcaceae bacterium ASD2818.</title>
        <authorList>
            <person name="Chaplin A.V."/>
            <person name="Sokolova S.R."/>
            <person name="Kochetkova T.O."/>
            <person name="Goltsov A.Y."/>
            <person name="Trofimov D.Y."/>
            <person name="Efimov B.A."/>
        </authorList>
    </citation>
    <scope>NUCLEOTIDE SEQUENCE [LARGE SCALE GENOMIC DNA]</scope>
    <source>
        <strain evidence="1 2">ASD2818</strain>
    </source>
</reference>
<dbReference type="GO" id="GO:0004557">
    <property type="term" value="F:alpha-galactosidase activity"/>
    <property type="evidence" value="ECO:0007669"/>
    <property type="project" value="InterPro"/>
</dbReference>
<dbReference type="InterPro" id="IPR017853">
    <property type="entry name" value="GH"/>
</dbReference>
<dbReference type="InterPro" id="IPR002252">
    <property type="entry name" value="Glyco_hydro_36"/>
</dbReference>
<dbReference type="SUPFAM" id="SSF51445">
    <property type="entry name" value="(Trans)glycosidases"/>
    <property type="match status" value="1"/>
</dbReference>
<dbReference type="InterPro" id="IPR038417">
    <property type="entry name" value="Alpga-gal_N_sf"/>
</dbReference>
<dbReference type="Gene3D" id="3.20.20.70">
    <property type="entry name" value="Aldolase class I"/>
    <property type="match status" value="1"/>
</dbReference>
<comment type="caution">
    <text evidence="1">The sequence shown here is derived from an EMBL/GenBank/DDBJ whole genome shotgun (WGS) entry which is preliminary data.</text>
</comment>
<dbReference type="AlphaFoldDB" id="A0A328UIZ0"/>
<dbReference type="EMBL" id="QLYR01000004">
    <property type="protein sequence ID" value="RAQ28736.1"/>
    <property type="molecule type" value="Genomic_DNA"/>
</dbReference>
<accession>A0A328UIZ0</accession>
<dbReference type="Proteomes" id="UP000249377">
    <property type="component" value="Unassembled WGS sequence"/>
</dbReference>
<protein>
    <submittedName>
        <fullName evidence="1">Alpha-galactosidase</fullName>
    </submittedName>
</protein>
<proteinExistence type="predicted"/>
<dbReference type="InterPro" id="IPR013785">
    <property type="entry name" value="Aldolase_TIM"/>
</dbReference>
<dbReference type="Gene3D" id="2.70.98.60">
    <property type="entry name" value="alpha-galactosidase from lactobacil brevis"/>
    <property type="match status" value="1"/>
</dbReference>
<evidence type="ECO:0000313" key="2">
    <source>
        <dbReference type="Proteomes" id="UP000249377"/>
    </source>
</evidence>
<name>A0A328UIZ0_9FIRM</name>
<sequence>MDQPEAGKAVASRLIRLIAEKGVGVLEQQREMLSSHLMGDLCLTYYRDPKTDCVGMELAPAARKKDVVEKERCQLEPLVQAKLVGDIYPTGFSQGRTMRNSETVDQMRYVGQREEDGVIITELRNGRGVRYIHRVSRRAGSPCVEVVTEVVNGSQETITLEMLSSFTLGGLTPFAPGDAEETLLLHRLVSSWSAEGRMKTQTLEELGLEPSWACSSANSIRWHQTGSMPVREYFPIAALEDTAAGVTWAVELTHGSSWQLEAYRRDSGLSLSGGLADRECGHWMKRLYAGESFTAPRAVLTACAGGANEAMQRLVENMRPAVEAQLPPSERDMPVIFNEFCTTWGNPCQERVEQLAAGLARHGARYFVIDAGWYADPVKGWGSNLGEWIPNEGQFPRGIKAAADAIRAQGMIPGLWFELEMCGESAVTFGWLDQLLQRDGLPVTNGCRRFWDMNNPEVVSYLEKRVIGLLKENGFGYIKIDYNETIGIGCENPDSLGEGLRRQIEGTQRFFREIRRQIPDIVIENCASGGHRLVPSFLEITSMSSFSDAHECPEIPVIAANLHRAVLPRQSQIWAVLHPEQTLQRVHYQMASTFLGRCCLSGGVDRLSEEQWAAVEQGIALYHRAAPVIDKGFSRRGGDEPRSYRHLKGWQYVARTGFEGEAALVVLHSFAGAPETVSVPLQGNMKIEELYAREGIAAKVENGSLTVSGLKDFDGVAVYLT</sequence>
<organism evidence="1 2">
    <name type="scientific">Hydrogeniiclostridium mannosilyticum</name>
    <dbReference type="NCBI Taxonomy" id="2764322"/>
    <lineage>
        <taxon>Bacteria</taxon>
        <taxon>Bacillati</taxon>
        <taxon>Bacillota</taxon>
        <taxon>Clostridia</taxon>
        <taxon>Eubacteriales</taxon>
        <taxon>Acutalibacteraceae</taxon>
        <taxon>Hydrogeniiclostridium</taxon>
    </lineage>
</organism>
<keyword evidence="2" id="KW-1185">Reference proteome</keyword>